<proteinExistence type="predicted"/>
<feature type="compositionally biased region" description="Low complexity" evidence="1">
    <location>
        <begin position="212"/>
        <end position="226"/>
    </location>
</feature>
<feature type="compositionally biased region" description="Basic and acidic residues" evidence="1">
    <location>
        <begin position="351"/>
        <end position="369"/>
    </location>
</feature>
<feature type="region of interest" description="Disordered" evidence="1">
    <location>
        <begin position="187"/>
        <end position="440"/>
    </location>
</feature>
<dbReference type="EMBL" id="LR134182">
    <property type="protein sequence ID" value="VEB39690.1"/>
    <property type="molecule type" value="Genomic_DNA"/>
</dbReference>
<feature type="compositionally biased region" description="Low complexity" evidence="1">
    <location>
        <begin position="98"/>
        <end position="108"/>
    </location>
</feature>
<evidence type="ECO:0000313" key="2">
    <source>
        <dbReference type="EMBL" id="VEB39690.1"/>
    </source>
</evidence>
<sequence length="462" mass="47353">MATGRQDPPGRRRRHAAAETESEAARRLAAGRRRAGAGRWPHPDAAPSAGGAGQPKGQVSAAVRWRLASAVRQPGRAPGRVGADGGSRRPGRAGDQSACRPAPAGAGRGCRAIRWRRRLAAAGGALARGGCFRSRGPSDAERHAAALPAARLCLDGAAGALGRGGVPGRRHGPGQDGADAVLVADPRPPGSATGGGADFGGAELAGRGRPFRAQPALARLPSAAPAGRCRTGRPGDRQLRPAAARGRSVLRCALGVGGAGRSPGDQEPAKPARAGGAKPARRFPPGGQRHAGGKPPGRAVEPVPLHRARAAGQSGAVRAALRPADRRRRRHRARAAEGLDPALSVATDQARGADRVAAQDRDHAFDRTVRAGAPRLRGDAAGGAGAGGGGRPGRRRPDHAGAGRADPAAPLLLPPKLTQPTARCRPASWRPSPKSARSCWTTATRRWCSASSSITWRWWPST</sequence>
<name>A0A3S4JS89_CHRVL</name>
<evidence type="ECO:0000313" key="3">
    <source>
        <dbReference type="Proteomes" id="UP000275777"/>
    </source>
</evidence>
<feature type="compositionally biased region" description="Low complexity" evidence="1">
    <location>
        <begin position="400"/>
        <end position="422"/>
    </location>
</feature>
<accession>A0A3S4JS89</accession>
<dbReference type="Proteomes" id="UP000275777">
    <property type="component" value="Chromosome"/>
</dbReference>
<protein>
    <submittedName>
        <fullName evidence="2">Uncharacterized protein</fullName>
    </submittedName>
</protein>
<reference evidence="2 3" key="1">
    <citation type="submission" date="2018-12" db="EMBL/GenBank/DDBJ databases">
        <authorList>
            <consortium name="Pathogen Informatics"/>
        </authorList>
    </citation>
    <scope>NUCLEOTIDE SEQUENCE [LARGE SCALE GENOMIC DNA]</scope>
    <source>
        <strain evidence="2 3">NCTC9695</strain>
    </source>
</reference>
<dbReference type="AlphaFoldDB" id="A0A3S4JS89"/>
<organism evidence="2 3">
    <name type="scientific">Chromobacterium violaceum</name>
    <dbReference type="NCBI Taxonomy" id="536"/>
    <lineage>
        <taxon>Bacteria</taxon>
        <taxon>Pseudomonadati</taxon>
        <taxon>Pseudomonadota</taxon>
        <taxon>Betaproteobacteria</taxon>
        <taxon>Neisseriales</taxon>
        <taxon>Chromobacteriaceae</taxon>
        <taxon>Chromobacterium</taxon>
    </lineage>
</organism>
<gene>
    <name evidence="2" type="ORF">NCTC9695_00074</name>
</gene>
<feature type="compositionally biased region" description="Gly residues" evidence="1">
    <location>
        <begin position="380"/>
        <end position="391"/>
    </location>
</feature>
<feature type="region of interest" description="Disordered" evidence="1">
    <location>
        <begin position="1"/>
        <end position="108"/>
    </location>
</feature>
<feature type="compositionally biased region" description="Low complexity" evidence="1">
    <location>
        <begin position="269"/>
        <end position="287"/>
    </location>
</feature>
<evidence type="ECO:0000256" key="1">
    <source>
        <dbReference type="SAM" id="MobiDB-lite"/>
    </source>
</evidence>